<accession>A0A0M3HKC6</accession>
<dbReference type="InterPro" id="IPR038479">
    <property type="entry name" value="Transthyretin-like_sf"/>
</dbReference>
<dbReference type="InterPro" id="IPR001534">
    <property type="entry name" value="Transthyretin-like"/>
</dbReference>
<reference evidence="6" key="1">
    <citation type="submission" date="2017-02" db="UniProtKB">
        <authorList>
            <consortium name="WormBaseParasite"/>
        </authorList>
    </citation>
    <scope>IDENTIFICATION</scope>
</reference>
<evidence type="ECO:0000256" key="3">
    <source>
        <dbReference type="ARBA" id="ARBA00022525"/>
    </source>
</evidence>
<comment type="similarity">
    <text evidence="2">Belongs to the nematode transthyretin-like family.</text>
</comment>
<organism evidence="5 6">
    <name type="scientific">Ascaris lumbricoides</name>
    <name type="common">Giant roundworm</name>
    <dbReference type="NCBI Taxonomy" id="6252"/>
    <lineage>
        <taxon>Eukaryota</taxon>
        <taxon>Metazoa</taxon>
        <taxon>Ecdysozoa</taxon>
        <taxon>Nematoda</taxon>
        <taxon>Chromadorea</taxon>
        <taxon>Rhabditida</taxon>
        <taxon>Spirurina</taxon>
        <taxon>Ascaridomorpha</taxon>
        <taxon>Ascaridoidea</taxon>
        <taxon>Ascarididae</taxon>
        <taxon>Ascaris</taxon>
    </lineage>
</organism>
<dbReference type="WBParaSite" id="ALUE_0000197101-mRNA-1">
    <property type="protein sequence ID" value="ALUE_0000197101-mRNA-1"/>
    <property type="gene ID" value="ALUE_0000197101"/>
</dbReference>
<sequence length="57" mass="6180">MAQGRTDAYGHFTLEGHTAEFTTIDPKVNIYHKCEHKKDAIDTFGVAVKVASSGALT</sequence>
<dbReference type="AlphaFoldDB" id="A0A0M3HKC6"/>
<evidence type="ECO:0000256" key="4">
    <source>
        <dbReference type="ARBA" id="ARBA00022729"/>
    </source>
</evidence>
<keyword evidence="3" id="KW-0964">Secreted</keyword>
<dbReference type="GO" id="GO:0009986">
    <property type="term" value="C:cell surface"/>
    <property type="evidence" value="ECO:0007669"/>
    <property type="project" value="InterPro"/>
</dbReference>
<dbReference type="Gene3D" id="2.60.40.3330">
    <property type="match status" value="1"/>
</dbReference>
<dbReference type="Pfam" id="PF01060">
    <property type="entry name" value="TTR-52"/>
    <property type="match status" value="1"/>
</dbReference>
<dbReference type="Proteomes" id="UP000036681">
    <property type="component" value="Unplaced"/>
</dbReference>
<evidence type="ECO:0000313" key="5">
    <source>
        <dbReference type="Proteomes" id="UP000036681"/>
    </source>
</evidence>
<evidence type="ECO:0000313" key="6">
    <source>
        <dbReference type="WBParaSite" id="ALUE_0000197101-mRNA-1"/>
    </source>
</evidence>
<name>A0A0M3HKC6_ASCLU</name>
<protein>
    <submittedName>
        <fullName evidence="6">Phage tail protein</fullName>
    </submittedName>
</protein>
<evidence type="ECO:0000256" key="1">
    <source>
        <dbReference type="ARBA" id="ARBA00004613"/>
    </source>
</evidence>
<dbReference type="GO" id="GO:0005576">
    <property type="term" value="C:extracellular region"/>
    <property type="evidence" value="ECO:0007669"/>
    <property type="project" value="UniProtKB-SubCell"/>
</dbReference>
<comment type="subcellular location">
    <subcellularLocation>
        <location evidence="1">Secreted</location>
    </subcellularLocation>
</comment>
<evidence type="ECO:0000256" key="2">
    <source>
        <dbReference type="ARBA" id="ARBA00010112"/>
    </source>
</evidence>
<keyword evidence="5" id="KW-1185">Reference proteome</keyword>
<proteinExistence type="inferred from homology"/>
<keyword evidence="4" id="KW-0732">Signal</keyword>